<dbReference type="PANTHER" id="PTHR30092">
    <property type="entry name" value="INNER MEMBRANE PROTEIN CRED"/>
    <property type="match status" value="1"/>
</dbReference>
<dbReference type="AlphaFoldDB" id="A0A0X8JRN8"/>
<dbReference type="Proteomes" id="UP000063964">
    <property type="component" value="Chromosome"/>
</dbReference>
<gene>
    <name evidence="2" type="ORF">AXF15_11535</name>
</gene>
<evidence type="ECO:0008006" key="4">
    <source>
        <dbReference type="Google" id="ProtNLM"/>
    </source>
</evidence>
<sequence>MMARFSIKVLILGALVLFMLIPQIFLWDLIGERQSWRHRAYSSISQGWPGEQTLAGPVLVIPYTFTKLVTEKLKDGGGVFVTREETVQEAVYLAAADARMTGNMTVSVRNRGIYDMPVYVNSMNVAGRFVFEELEEIRRTRKNVQWGEPVLVVFITDQRGIGRISALSFGNQTVPFKPGTMLNGDGMHARLEKLPDIPPSGLDFSFNMDLRGMRSMHCALLAENTLMELAGNWPHPGFTGFLLPDSREVGETAFSAVWRASSFNYNAEAVLDACQSGDTSQLQSKSVGVELVQPGDVYQQSERSIKYALLFILLTFGVILLCELLHGTPVHPVQYTCVALALMIFYLLLVSLSEHIGFGRAYGAAAAACTSLLTCYFSAILRSRRFGVLLGSGIALLYAVLYVILQSEDNALIMGSLLIFALLAALMIGTRHFDWYSLTARAQHVYRKAAQDFIQR</sequence>
<evidence type="ECO:0000313" key="2">
    <source>
        <dbReference type="EMBL" id="AMD93669.1"/>
    </source>
</evidence>
<keyword evidence="1" id="KW-0812">Transmembrane</keyword>
<dbReference type="NCBIfam" id="NF008712">
    <property type="entry name" value="PRK11715.1-1"/>
    <property type="match status" value="1"/>
</dbReference>
<dbReference type="InterPro" id="IPR010364">
    <property type="entry name" value="Uncharacterised_IM_CreD"/>
</dbReference>
<keyword evidence="3" id="KW-1185">Reference proteome</keyword>
<proteinExistence type="predicted"/>
<feature type="transmembrane region" description="Helical" evidence="1">
    <location>
        <begin position="386"/>
        <end position="405"/>
    </location>
</feature>
<feature type="transmembrane region" description="Helical" evidence="1">
    <location>
        <begin position="361"/>
        <end position="379"/>
    </location>
</feature>
<keyword evidence="1" id="KW-1133">Transmembrane helix</keyword>
<feature type="transmembrane region" description="Helical" evidence="1">
    <location>
        <begin position="307"/>
        <end position="325"/>
    </location>
</feature>
<evidence type="ECO:0000313" key="3">
    <source>
        <dbReference type="Proteomes" id="UP000063964"/>
    </source>
</evidence>
<dbReference type="STRING" id="888061.AXF15_11535"/>
<dbReference type="PANTHER" id="PTHR30092:SF0">
    <property type="entry name" value="INNER MEMBRANE PROTEIN CRED"/>
    <property type="match status" value="1"/>
</dbReference>
<protein>
    <recommendedName>
        <fullName evidence="4">Cell envelope integrity protein CreD</fullName>
    </recommendedName>
</protein>
<dbReference type="PIRSF" id="PIRSF004548">
    <property type="entry name" value="CreD"/>
    <property type="match status" value="1"/>
</dbReference>
<dbReference type="RefSeq" id="WP_066607663.1">
    <property type="nucleotide sequence ID" value="NZ_CP014230.1"/>
</dbReference>
<dbReference type="Pfam" id="PF06123">
    <property type="entry name" value="CreD"/>
    <property type="match status" value="1"/>
</dbReference>
<feature type="transmembrane region" description="Helical" evidence="1">
    <location>
        <begin position="332"/>
        <end position="349"/>
    </location>
</feature>
<organism evidence="2 3">
    <name type="scientific">Desulfomicrobium orale DSM 12838</name>
    <dbReference type="NCBI Taxonomy" id="888061"/>
    <lineage>
        <taxon>Bacteria</taxon>
        <taxon>Pseudomonadati</taxon>
        <taxon>Thermodesulfobacteriota</taxon>
        <taxon>Desulfovibrionia</taxon>
        <taxon>Desulfovibrionales</taxon>
        <taxon>Desulfomicrobiaceae</taxon>
        <taxon>Desulfomicrobium</taxon>
    </lineage>
</organism>
<feature type="transmembrane region" description="Helical" evidence="1">
    <location>
        <begin position="411"/>
        <end position="429"/>
    </location>
</feature>
<dbReference type="EMBL" id="CP014230">
    <property type="protein sequence ID" value="AMD93669.1"/>
    <property type="molecule type" value="Genomic_DNA"/>
</dbReference>
<accession>A0A0X8JRN8</accession>
<evidence type="ECO:0000256" key="1">
    <source>
        <dbReference type="SAM" id="Phobius"/>
    </source>
</evidence>
<dbReference type="GO" id="GO:0005886">
    <property type="term" value="C:plasma membrane"/>
    <property type="evidence" value="ECO:0007669"/>
    <property type="project" value="TreeGrafter"/>
</dbReference>
<dbReference type="KEGG" id="doa:AXF15_11535"/>
<keyword evidence="1" id="KW-0472">Membrane</keyword>
<reference evidence="3" key="1">
    <citation type="submission" date="2016-02" db="EMBL/GenBank/DDBJ databases">
        <authorList>
            <person name="Holder M.E."/>
            <person name="Ajami N.J."/>
            <person name="Petrosino J.F."/>
        </authorList>
    </citation>
    <scope>NUCLEOTIDE SEQUENCE [LARGE SCALE GENOMIC DNA]</scope>
    <source>
        <strain evidence="3">DSM 12838</strain>
    </source>
</reference>
<name>A0A0X8JRN8_9BACT</name>